<feature type="transmembrane region" description="Helical" evidence="2">
    <location>
        <begin position="93"/>
        <end position="114"/>
    </location>
</feature>
<dbReference type="Proteomes" id="UP000288805">
    <property type="component" value="Unassembled WGS sequence"/>
</dbReference>
<accession>A0A438BPU6</accession>
<feature type="transmembrane region" description="Helical" evidence="2">
    <location>
        <begin position="187"/>
        <end position="205"/>
    </location>
</feature>
<organism evidence="4 5">
    <name type="scientific">Vitis vinifera</name>
    <name type="common">Grape</name>
    <dbReference type="NCBI Taxonomy" id="29760"/>
    <lineage>
        <taxon>Eukaryota</taxon>
        <taxon>Viridiplantae</taxon>
        <taxon>Streptophyta</taxon>
        <taxon>Embryophyta</taxon>
        <taxon>Tracheophyta</taxon>
        <taxon>Spermatophyta</taxon>
        <taxon>Magnoliopsida</taxon>
        <taxon>eudicotyledons</taxon>
        <taxon>Gunneridae</taxon>
        <taxon>Pentapetalae</taxon>
        <taxon>rosids</taxon>
        <taxon>Vitales</taxon>
        <taxon>Vitaceae</taxon>
        <taxon>Viteae</taxon>
        <taxon>Vitis</taxon>
    </lineage>
</organism>
<feature type="domain" description="Heparan-alpha-glucosaminide N-acetyltransferase catalytic" evidence="3">
    <location>
        <begin position="57"/>
        <end position="179"/>
    </location>
</feature>
<dbReference type="AlphaFoldDB" id="A0A438BPU6"/>
<comment type="caution">
    <text evidence="4">The sequence shown here is derived from an EMBL/GenBank/DDBJ whole genome shotgun (WGS) entry which is preliminary data.</text>
</comment>
<evidence type="ECO:0000256" key="1">
    <source>
        <dbReference type="SAM" id="MobiDB-lite"/>
    </source>
</evidence>
<gene>
    <name evidence="4" type="primary">Hgsnat_4</name>
    <name evidence="4" type="ORF">CK203_095242</name>
</gene>
<dbReference type="GO" id="GO:0016740">
    <property type="term" value="F:transferase activity"/>
    <property type="evidence" value="ECO:0007669"/>
    <property type="project" value="UniProtKB-KW"/>
</dbReference>
<feature type="compositionally biased region" description="Basic and acidic residues" evidence="1">
    <location>
        <begin position="19"/>
        <end position="32"/>
    </location>
</feature>
<evidence type="ECO:0000256" key="2">
    <source>
        <dbReference type="SAM" id="Phobius"/>
    </source>
</evidence>
<dbReference type="PANTHER" id="PTHR31061:SF5">
    <property type="entry name" value="HEPARAN-ALPHA-GLUCOSAMINIDE N-ACETYLTRANSFERASE CATALYTIC DOMAIN-CONTAINING PROTEIN"/>
    <property type="match status" value="1"/>
</dbReference>
<proteinExistence type="predicted"/>
<keyword evidence="2" id="KW-0812">Transmembrane</keyword>
<keyword evidence="4" id="KW-0808">Transferase</keyword>
<protein>
    <submittedName>
        <fullName evidence="4">Heparan-alpha-glucosaminide N-acetyltransferase</fullName>
    </submittedName>
</protein>
<feature type="transmembrane region" description="Helical" evidence="2">
    <location>
        <begin position="332"/>
        <end position="353"/>
    </location>
</feature>
<dbReference type="InterPro" id="IPR012429">
    <property type="entry name" value="HGSNAT_cat"/>
</dbReference>
<evidence type="ECO:0000313" key="5">
    <source>
        <dbReference type="Proteomes" id="UP000288805"/>
    </source>
</evidence>
<dbReference type="EMBL" id="QGNW01002670">
    <property type="protein sequence ID" value="RVW12984.1"/>
    <property type="molecule type" value="Genomic_DNA"/>
</dbReference>
<sequence>MDYDAKRVEEGLGHVHKEDISEKADKIEKDESSATPAQSVEQKGEEQPLIKQKSKVATLDAFRGLTIVLMILVDDAGGSYARIDHSPWNGCTLADFVMPFFLFIVGVAVALALKKIPRISLAVKKISLRTLKLLFWGILLQGGYSHAPDNLSYGVDMKHIRWFGILQVFPLPLFTGKSIPSSSLSGFLQRIAVVYFVVALIETLTTKRRPTVIDSGHFSILSAYKWQWIGGFVAFLIYMITTYALYVPDWSFVIDQDHEAKRYTVKCGMRGHLGPACNAVGYVDRQVWGINHLYSQPVWTRLKACTLSSPNSGPFLEDAPSWCYAPFEPEGLLSTISAILSGTIGIHYGHVLIHFKGHAERLKQWVSMGIVLLIVAIILHFTDGKLPCLCPGPDSGYLRRIHKWMVFESSDNSLVHWIQRHVFIDVWHSERLGTLLYVIFAEITFWAVVSGILHKLHIYWKL</sequence>
<reference evidence="4 5" key="1">
    <citation type="journal article" date="2018" name="PLoS Genet.">
        <title>Population sequencing reveals clonal diversity and ancestral inbreeding in the grapevine cultivar Chardonnay.</title>
        <authorList>
            <person name="Roach M.J."/>
            <person name="Johnson D.L."/>
            <person name="Bohlmann J."/>
            <person name="van Vuuren H.J."/>
            <person name="Jones S.J."/>
            <person name="Pretorius I.S."/>
            <person name="Schmidt S.A."/>
            <person name="Borneman A.R."/>
        </authorList>
    </citation>
    <scope>NUCLEOTIDE SEQUENCE [LARGE SCALE GENOMIC DNA]</scope>
    <source>
        <strain evidence="5">cv. Chardonnay</strain>
        <tissue evidence="4">Leaf</tissue>
    </source>
</reference>
<feature type="transmembrane region" description="Helical" evidence="2">
    <location>
        <begin position="226"/>
        <end position="246"/>
    </location>
</feature>
<evidence type="ECO:0000313" key="4">
    <source>
        <dbReference type="EMBL" id="RVW12984.1"/>
    </source>
</evidence>
<feature type="transmembrane region" description="Helical" evidence="2">
    <location>
        <begin position="126"/>
        <end position="144"/>
    </location>
</feature>
<dbReference type="PANTHER" id="PTHR31061">
    <property type="entry name" value="LD22376P"/>
    <property type="match status" value="1"/>
</dbReference>
<feature type="region of interest" description="Disordered" evidence="1">
    <location>
        <begin position="19"/>
        <end position="46"/>
    </location>
</feature>
<keyword evidence="2" id="KW-1133">Transmembrane helix</keyword>
<feature type="transmembrane region" description="Helical" evidence="2">
    <location>
        <begin position="435"/>
        <end position="453"/>
    </location>
</feature>
<evidence type="ECO:0000259" key="3">
    <source>
        <dbReference type="Pfam" id="PF07786"/>
    </source>
</evidence>
<keyword evidence="2" id="KW-0472">Membrane</keyword>
<name>A0A438BPU6_VITVI</name>
<feature type="transmembrane region" description="Helical" evidence="2">
    <location>
        <begin position="56"/>
        <end position="73"/>
    </location>
</feature>
<feature type="transmembrane region" description="Helical" evidence="2">
    <location>
        <begin position="365"/>
        <end position="382"/>
    </location>
</feature>
<dbReference type="Pfam" id="PF07786">
    <property type="entry name" value="HGSNAT_cat"/>
    <property type="match status" value="1"/>
</dbReference>